<dbReference type="InterPro" id="IPR000850">
    <property type="entry name" value="Adenylat/UMP-CMP_kin"/>
</dbReference>
<dbReference type="NCBIfam" id="TIGR01351">
    <property type="entry name" value="adk"/>
    <property type="match status" value="1"/>
</dbReference>
<keyword evidence="2" id="KW-0547">Nucleotide-binding</keyword>
<dbReference type="GO" id="GO:0004017">
    <property type="term" value="F:AMP kinase activity"/>
    <property type="evidence" value="ECO:0007669"/>
    <property type="project" value="InterPro"/>
</dbReference>
<evidence type="ECO:0000256" key="1">
    <source>
        <dbReference type="ARBA" id="ARBA00022679"/>
    </source>
</evidence>
<feature type="domain" description="Adenylate kinase active site lid" evidence="4">
    <location>
        <begin position="157"/>
        <end position="192"/>
    </location>
</feature>
<dbReference type="PROSITE" id="PS00113">
    <property type="entry name" value="ADENYLATE_KINASE"/>
    <property type="match status" value="1"/>
</dbReference>
<dbReference type="Pfam" id="PF05191">
    <property type="entry name" value="ADK_lid"/>
    <property type="match status" value="1"/>
</dbReference>
<dbReference type="Pfam" id="PF00406">
    <property type="entry name" value="ADK"/>
    <property type="match status" value="1"/>
</dbReference>
<dbReference type="CDD" id="cd01428">
    <property type="entry name" value="ADK"/>
    <property type="match status" value="1"/>
</dbReference>
<dbReference type="FunFam" id="3.40.50.300:FF:000106">
    <property type="entry name" value="Adenylate kinase mitochondrial"/>
    <property type="match status" value="1"/>
</dbReference>
<accession>A0A8S1JP33</accession>
<comment type="caution">
    <text evidence="5">The sequence shown here is derived from an EMBL/GenBank/DDBJ whole genome shotgun (WGS) entry which is preliminary data.</text>
</comment>
<evidence type="ECO:0000313" key="6">
    <source>
        <dbReference type="Proteomes" id="UP000688137"/>
    </source>
</evidence>
<name>A0A8S1JP33_PARPR</name>
<dbReference type="NCBIfam" id="NF011100">
    <property type="entry name" value="PRK14527.1"/>
    <property type="match status" value="1"/>
</dbReference>
<dbReference type="NCBIfam" id="NF001380">
    <property type="entry name" value="PRK00279.1-2"/>
    <property type="match status" value="1"/>
</dbReference>
<sequence length="245" mass="27941">MDTQAYSKISNAALIQELYRRYRCQEEALKKRIVFLGMPGAGKGTHSAKMLARFCMCHLSTGDLLREEVRSGSEFGKKLKGIMERGELIEDEVMCNLIKQQLAKPACANGAILDGFPRTIPQAEKLDQILKQSGQQIDQAIFMNVQEQVVVDRLGGRWTHLNSGRTYHYKFNPPKVHGVDDITGEPLVQRDDDKEATIRNRLNVYQTKTSPIIDYYRKKGILFEVNAERPVNDIWKDIKTIVKTK</sequence>
<evidence type="ECO:0000256" key="2">
    <source>
        <dbReference type="ARBA" id="ARBA00022741"/>
    </source>
</evidence>
<gene>
    <name evidence="5" type="ORF">PPRIM_AZ9-3.1.T0050299</name>
</gene>
<proteinExistence type="inferred from homology"/>
<dbReference type="AlphaFoldDB" id="A0A8S1JP33"/>
<organism evidence="5 6">
    <name type="scientific">Paramecium primaurelia</name>
    <dbReference type="NCBI Taxonomy" id="5886"/>
    <lineage>
        <taxon>Eukaryota</taxon>
        <taxon>Sar</taxon>
        <taxon>Alveolata</taxon>
        <taxon>Ciliophora</taxon>
        <taxon>Intramacronucleata</taxon>
        <taxon>Oligohymenophorea</taxon>
        <taxon>Peniculida</taxon>
        <taxon>Parameciidae</taxon>
        <taxon>Paramecium</taxon>
    </lineage>
</organism>
<dbReference type="InterPro" id="IPR007862">
    <property type="entry name" value="Adenylate_kinase_lid-dom"/>
</dbReference>
<dbReference type="HAMAP" id="MF_00235">
    <property type="entry name" value="Adenylate_kinase_Adk"/>
    <property type="match status" value="1"/>
</dbReference>
<dbReference type="GO" id="GO:0005524">
    <property type="term" value="F:ATP binding"/>
    <property type="evidence" value="ECO:0007669"/>
    <property type="project" value="InterPro"/>
</dbReference>
<dbReference type="Proteomes" id="UP000688137">
    <property type="component" value="Unassembled WGS sequence"/>
</dbReference>
<dbReference type="InterPro" id="IPR006259">
    <property type="entry name" value="Adenyl_kin_sub"/>
</dbReference>
<keyword evidence="3" id="KW-0418">Kinase</keyword>
<evidence type="ECO:0000313" key="5">
    <source>
        <dbReference type="EMBL" id="CAD8043645.1"/>
    </source>
</evidence>
<dbReference type="NCBIfam" id="NF001381">
    <property type="entry name" value="PRK00279.1-3"/>
    <property type="match status" value="1"/>
</dbReference>
<dbReference type="OMA" id="VYHEQTA"/>
<reference evidence="5" key="1">
    <citation type="submission" date="2021-01" db="EMBL/GenBank/DDBJ databases">
        <authorList>
            <consortium name="Genoscope - CEA"/>
            <person name="William W."/>
        </authorList>
    </citation>
    <scope>NUCLEOTIDE SEQUENCE</scope>
</reference>
<keyword evidence="6" id="KW-1185">Reference proteome</keyword>
<evidence type="ECO:0000259" key="4">
    <source>
        <dbReference type="Pfam" id="PF05191"/>
    </source>
</evidence>
<dbReference type="InterPro" id="IPR033690">
    <property type="entry name" value="Adenylat_kinase_CS"/>
</dbReference>
<dbReference type="EMBL" id="CAJJDM010000002">
    <property type="protein sequence ID" value="CAD8043645.1"/>
    <property type="molecule type" value="Genomic_DNA"/>
</dbReference>
<evidence type="ECO:0000256" key="3">
    <source>
        <dbReference type="ARBA" id="ARBA00022777"/>
    </source>
</evidence>
<keyword evidence="1" id="KW-0808">Transferase</keyword>
<protein>
    <recommendedName>
        <fullName evidence="4">Adenylate kinase active site lid domain-containing protein</fullName>
    </recommendedName>
</protein>
<dbReference type="PANTHER" id="PTHR23359">
    <property type="entry name" value="NUCLEOTIDE KINASE"/>
    <property type="match status" value="1"/>
</dbReference>